<feature type="region of interest" description="Disordered" evidence="18">
    <location>
        <begin position="68"/>
        <end position="93"/>
    </location>
</feature>
<feature type="domain" description="DNA-directed DNA polymerase family B exonuclease" evidence="20">
    <location>
        <begin position="296"/>
        <end position="548"/>
    </location>
</feature>
<dbReference type="InterPro" id="IPR050240">
    <property type="entry name" value="DNA_pol_type-B"/>
</dbReference>
<dbReference type="InterPro" id="IPR006172">
    <property type="entry name" value="DNA-dir_DNA_pol_B"/>
</dbReference>
<dbReference type="InterPro" id="IPR036397">
    <property type="entry name" value="RNaseH_sf"/>
</dbReference>
<evidence type="ECO:0000256" key="6">
    <source>
        <dbReference type="ARBA" id="ARBA00022695"/>
    </source>
</evidence>
<feature type="domain" description="DNA polymerase catalytic subunit Pol C-terminal" evidence="21">
    <location>
        <begin position="1206"/>
        <end position="1244"/>
    </location>
</feature>
<evidence type="ECO:0000256" key="5">
    <source>
        <dbReference type="ARBA" id="ARBA00022679"/>
    </source>
</evidence>
<evidence type="ECO:0000313" key="22">
    <source>
        <dbReference type="EMBL" id="AJT58581.1"/>
    </source>
</evidence>
<protein>
    <recommendedName>
        <fullName evidence="17">DNA polymerase</fullName>
        <ecNumber evidence="17">2.7.7.7</ecNumber>
    </recommendedName>
</protein>
<dbReference type="GO" id="GO:0004523">
    <property type="term" value="F:RNA-DNA hybrid ribonuclease activity"/>
    <property type="evidence" value="ECO:0007669"/>
    <property type="project" value="UniProtKB-EC"/>
</dbReference>
<dbReference type="SMART" id="SM00486">
    <property type="entry name" value="POLBc"/>
    <property type="match status" value="1"/>
</dbReference>
<dbReference type="InterPro" id="IPR042087">
    <property type="entry name" value="DNA_pol_B_thumb"/>
</dbReference>
<keyword evidence="8" id="KW-0540">Nuclease</keyword>
<dbReference type="PANTHER" id="PTHR10322">
    <property type="entry name" value="DNA POLYMERASE CATALYTIC SUBUNIT"/>
    <property type="match status" value="1"/>
</dbReference>
<dbReference type="Pfam" id="PF03104">
    <property type="entry name" value="DNA_pol_B_exo1"/>
    <property type="match status" value="1"/>
</dbReference>
<evidence type="ECO:0000256" key="16">
    <source>
        <dbReference type="ARBA" id="ARBA00049244"/>
    </source>
</evidence>
<name>A0A0U1ZCX7_9ALPH</name>
<dbReference type="EC" id="2.7.7.7" evidence="17"/>
<evidence type="ECO:0000259" key="19">
    <source>
        <dbReference type="Pfam" id="PF00136"/>
    </source>
</evidence>
<evidence type="ECO:0000256" key="17">
    <source>
        <dbReference type="RuleBase" id="RU000442"/>
    </source>
</evidence>
<dbReference type="SUPFAM" id="SSF53098">
    <property type="entry name" value="Ribonuclease H-like"/>
    <property type="match status" value="1"/>
</dbReference>
<dbReference type="PROSITE" id="PS00116">
    <property type="entry name" value="DNA_POLYMERASE_B"/>
    <property type="match status" value="1"/>
</dbReference>
<dbReference type="InterPro" id="IPR023211">
    <property type="entry name" value="DNA_pol_palm_dom_sf"/>
</dbReference>
<dbReference type="PANTHER" id="PTHR10322:SF23">
    <property type="entry name" value="DNA POLYMERASE DELTA CATALYTIC SUBUNIT"/>
    <property type="match status" value="1"/>
</dbReference>
<feature type="domain" description="DNA-directed DNA polymerase family B multifunctional" evidence="19">
    <location>
        <begin position="615"/>
        <end position="1179"/>
    </location>
</feature>
<dbReference type="InterPro" id="IPR017964">
    <property type="entry name" value="DNA-dir_DNA_pol_B_CS"/>
</dbReference>
<dbReference type="SUPFAM" id="SSF56672">
    <property type="entry name" value="DNA/RNA polymerases"/>
    <property type="match status" value="1"/>
</dbReference>
<evidence type="ECO:0000313" key="23">
    <source>
        <dbReference type="EMBL" id="ARD71355.1"/>
    </source>
</evidence>
<organism evidence="22">
    <name type="scientific">Columbid alphaherpesvirus 1</name>
    <dbReference type="NCBI Taxonomy" id="93386"/>
    <lineage>
        <taxon>Viruses</taxon>
        <taxon>Duplodnaviria</taxon>
        <taxon>Heunggongvirae</taxon>
        <taxon>Peploviricota</taxon>
        <taxon>Herviviricetes</taxon>
        <taxon>Herpesvirales</taxon>
        <taxon>Orthoherpesviridae</taxon>
        <taxon>Alphaherpesvirinae</taxon>
        <taxon>Mardivirus</taxon>
        <taxon>Mardivirus columbidalpha1</taxon>
    </lineage>
</organism>
<dbReference type="InterPro" id="IPR043502">
    <property type="entry name" value="DNA/RNA_pol_sf"/>
</dbReference>
<comment type="similarity">
    <text evidence="3 17">Belongs to the DNA polymerase type-B family.</text>
</comment>
<dbReference type="InterPro" id="IPR012337">
    <property type="entry name" value="RNaseH-like_sf"/>
</dbReference>
<dbReference type="Pfam" id="PF11590">
    <property type="entry name" value="DNAPolymera_Pol"/>
    <property type="match status" value="1"/>
</dbReference>
<dbReference type="EMBL" id="KX589235">
    <property type="protein sequence ID" value="ARD71355.1"/>
    <property type="molecule type" value="Genomic_DNA"/>
</dbReference>
<dbReference type="Gene3D" id="3.90.1600.10">
    <property type="entry name" value="Palm domain of DNA polymerase"/>
    <property type="match status" value="1"/>
</dbReference>
<dbReference type="GO" id="GO:0039693">
    <property type="term" value="P:viral DNA genome replication"/>
    <property type="evidence" value="ECO:0007669"/>
    <property type="project" value="UniProtKB-KW"/>
</dbReference>
<dbReference type="GO" id="GO:0042025">
    <property type="term" value="C:host cell nucleus"/>
    <property type="evidence" value="ECO:0007669"/>
    <property type="project" value="UniProtKB-SubCell"/>
</dbReference>
<evidence type="ECO:0000256" key="7">
    <source>
        <dbReference type="ARBA" id="ARBA00022705"/>
    </source>
</evidence>
<evidence type="ECO:0000313" key="24">
    <source>
        <dbReference type="Proteomes" id="UP000202345"/>
    </source>
</evidence>
<evidence type="ECO:0000256" key="8">
    <source>
        <dbReference type="ARBA" id="ARBA00022722"/>
    </source>
</evidence>
<keyword evidence="12" id="KW-1194">Viral DNA replication</keyword>
<feature type="region of interest" description="Disordered" evidence="18">
    <location>
        <begin position="1107"/>
        <end position="1136"/>
    </location>
</feature>
<evidence type="ECO:0000256" key="18">
    <source>
        <dbReference type="SAM" id="MobiDB-lite"/>
    </source>
</evidence>
<evidence type="ECO:0000259" key="20">
    <source>
        <dbReference type="Pfam" id="PF03104"/>
    </source>
</evidence>
<comment type="catalytic activity">
    <reaction evidence="16 17">
        <text>DNA(n) + a 2'-deoxyribonucleoside 5'-triphosphate = DNA(n+1) + diphosphate</text>
        <dbReference type="Rhea" id="RHEA:22508"/>
        <dbReference type="Rhea" id="RHEA-COMP:17339"/>
        <dbReference type="Rhea" id="RHEA-COMP:17340"/>
        <dbReference type="ChEBI" id="CHEBI:33019"/>
        <dbReference type="ChEBI" id="CHEBI:61560"/>
        <dbReference type="ChEBI" id="CHEBI:173112"/>
        <dbReference type="EC" id="2.7.7.7"/>
    </reaction>
</comment>
<comment type="function">
    <text evidence="15">Replicates viral genomic DNA. The replication complex is composed of six viral proteins: the DNA polymerase, processivity factor, primase, primase-associated factor, helicase, and ssDNA-binding protein. Additionally, the polymerase contains an intrinsic ribonuclease H (RNase H) activity that specifically degrades RNA/DNA heteroduplexes or duplex DNA substrates in the 5' to 3' direction. Therefore, it can catalyze the excision of the RNA primers that initiate the synthesis of Okazaki fragments at a replication fork during viral DNA replication.</text>
</comment>
<evidence type="ECO:0000256" key="11">
    <source>
        <dbReference type="ARBA" id="ARBA00022932"/>
    </source>
</evidence>
<accession>A0A0U1ZCX7</accession>
<dbReference type="InterPro" id="IPR006134">
    <property type="entry name" value="DNA-dir_DNA_pol_B_multi_dom"/>
</dbReference>
<dbReference type="PRINTS" id="PR00106">
    <property type="entry name" value="DNAPOLB"/>
</dbReference>
<evidence type="ECO:0000256" key="1">
    <source>
        <dbReference type="ARBA" id="ARBA00000077"/>
    </source>
</evidence>
<proteinExistence type="inferred from homology"/>
<keyword evidence="9" id="KW-0255">Endonuclease</keyword>
<evidence type="ECO:0000259" key="21">
    <source>
        <dbReference type="Pfam" id="PF11590"/>
    </source>
</evidence>
<keyword evidence="14" id="KW-0511">Multifunctional enzyme</keyword>
<dbReference type="GO" id="GO:0003887">
    <property type="term" value="F:DNA-directed DNA polymerase activity"/>
    <property type="evidence" value="ECO:0007669"/>
    <property type="project" value="UniProtKB-KW"/>
</dbReference>
<reference evidence="22" key="1">
    <citation type="submission" date="2014-06" db="EMBL/GenBank/DDBJ databases">
        <title>Characterization of the columbid herpesvirus 1 isolated from domestic pigeons in China.</title>
        <authorList>
            <person name="Zhang L."/>
            <person name="Hu X."/>
            <person name="Li Z."/>
            <person name="Li S."/>
            <person name="Sun H."/>
            <person name="Xia M."/>
            <person name="Yang X."/>
            <person name="Bai R."/>
            <person name="Guo J."/>
            <person name="Yong W."/>
            <person name="Su J."/>
        </authorList>
    </citation>
    <scope>NUCLEOTIDE SEQUENCE</scope>
    <source>
        <strain evidence="22">BJ</strain>
    </source>
</reference>
<keyword evidence="13 17" id="KW-0238">DNA-binding</keyword>
<sequence length="1250" mass="139253">MEGTTSRTFFNPFLARRSSSGDGLPRGPGTANWGAGTNANASRYSRQRYTYVSEQEEFKFIAPECLDERDGDEGVSSGDDDQPRSYPKGTHVGTLKRSPLAYRDGEVVEFLDFEKSGKLWPRRSRTWGAKTFREDDFDPRFNRFHVYDMVETVETADGALGRDSERFLELIRPLGTVITMLGMTECGKRVAVHVYGVNPYFYMGKDQVDAACGSRCPRDVAEKMAASIRNSITGGGQKQFYGHGFRGASADCFDVDVVQKTDVYFYGTPQKPYYRVKARSGRFVSSVCDNFCQTVTKYEGAVDSVTRMVLDNANFITFGWYRLKIGEQGRRVQVRRPEYHTTSCDVEINCTVDNLEGEPGADEWPDYKLLCFDIECKSSGHNELAFPEATNEEDLVIQISCLLYSLQTRRLEHIILFSLGSCDLSSEFLEGLREKQLPEPTVLEFESEYELLLAFMTFVKQYAPEFATGYNIVNFDWAFIHNKLTTVYDMRLDGYGVLNKGGMFKIWDAGINRFQKKSKVKITGIISLDMYSVATEKAKLPNYKLNTVAAAVLGERKKDLSYKEIPGHFAAGPVKRGVIGEYCLQDSLLVGKLFFKYLPHLELSAVAKLAGILLPRAIYDGQQLRVFTCLLRLASSRGFLLPDNTKRFTDAAMAPVPAGGEDSNPALDGAEGSDDDDERADRDAGSEPAAPKTKSSSSRQVGYQGAKVLEPETGFHVNPVVVFDFASLYPSIIQAHNLCFTTLTLDRSAVDDLRPGDDYLQINVNGKTLYFVKKHVRESLLSILLTDWLAMRKAIRAKIPGSPEDQAVLLDKQQAAIKVVCNSVYGFCGVVNGLLPCLNVAATVTTIGRNMLLAVRDYIHRRWASWDALIKEFPQLDGHAKAGEDYSVSVIYGDTDSVFVKITGVDTAALVSTGDVMGKRISSELFLPPIKLECEKTFDKLLLITKKKYMGTIFGGKMMMKGVDLVRKNNCKFINAYAKRLVDLLFLNDDVAKAAAVITSEPPSTWLERPLPDGLKPFGEVLVEAYDKVAGNKPLDVSEFVMSAELSRPPNAYANKRIAHLTVYYKLCMRADQPPMVKDRISYVIAAECDEIERDAARVAEIRGDAVKDASPASDPVDGDDPSAPQPAKRRRAAAPKKRKLLVSELAEDPGYLMSAGLKLNIDYYFTHLLGTLSVTFKALFGNDTKVTESVLKRFIPESFKESDEDAERLAKAGFAVVRTGAGLDPSEEEESRQRWSTAFRILTAVRRRY</sequence>
<comment type="subcellular location">
    <subcellularLocation>
        <location evidence="2">Host nucleus</location>
    </subcellularLocation>
</comment>
<gene>
    <name evidence="23" type="ORF">CoHVHLJ_044</name>
</gene>
<dbReference type="FunFam" id="1.10.132.60:FF:000011">
    <property type="entry name" value="DNA polymerase catalytic subunit"/>
    <property type="match status" value="1"/>
</dbReference>
<feature type="region of interest" description="Disordered" evidence="18">
    <location>
        <begin position="1"/>
        <end position="39"/>
    </location>
</feature>
<keyword evidence="4" id="KW-1048">Host nucleus</keyword>
<dbReference type="EMBL" id="KJ995972">
    <property type="protein sequence ID" value="AJT58581.1"/>
    <property type="molecule type" value="Genomic_DNA"/>
</dbReference>
<keyword evidence="10" id="KW-0378">Hydrolase</keyword>
<keyword evidence="7 17" id="KW-0235">DNA replication</keyword>
<evidence type="ECO:0000256" key="9">
    <source>
        <dbReference type="ARBA" id="ARBA00022759"/>
    </source>
</evidence>
<dbReference type="InterPro" id="IPR021639">
    <property type="entry name" value="DNAPolymera_Pol_C"/>
</dbReference>
<dbReference type="GO" id="GO:0003677">
    <property type="term" value="F:DNA binding"/>
    <property type="evidence" value="ECO:0007669"/>
    <property type="project" value="UniProtKB-KW"/>
</dbReference>
<dbReference type="InterPro" id="IPR006133">
    <property type="entry name" value="DNA-dir_DNA_pol_B_exonuc"/>
</dbReference>
<dbReference type="GO" id="GO:0000166">
    <property type="term" value="F:nucleotide binding"/>
    <property type="evidence" value="ECO:0007669"/>
    <property type="project" value="InterPro"/>
</dbReference>
<keyword evidence="5 17" id="KW-0808">Transferase</keyword>
<dbReference type="Proteomes" id="UP000202345">
    <property type="component" value="Segment"/>
</dbReference>
<evidence type="ECO:0000256" key="4">
    <source>
        <dbReference type="ARBA" id="ARBA00022562"/>
    </source>
</evidence>
<reference evidence="23" key="2">
    <citation type="journal article" date="2017" name="Arch. Virol.">
        <title>Complete genome sequence and evolution analysis of a columbid herpesvirus type 1 from feral pigeon in China.</title>
        <authorList>
            <person name="Guo Y."/>
            <person name="Li S."/>
            <person name="Sun X."/>
            <person name="He Y."/>
            <person name="Zhao H."/>
            <person name="Wang Y."/>
            <person name="Zhao P."/>
            <person name="Xing M."/>
        </authorList>
    </citation>
    <scope>NUCLEOTIDE SEQUENCE [LARGE SCALE GENOMIC DNA]</scope>
    <source>
        <strain evidence="23">HLJ</strain>
    </source>
</reference>
<dbReference type="Gene3D" id="3.30.420.10">
    <property type="entry name" value="Ribonuclease H-like superfamily/Ribonuclease H"/>
    <property type="match status" value="1"/>
</dbReference>
<evidence type="ECO:0000256" key="15">
    <source>
        <dbReference type="ARBA" id="ARBA00025601"/>
    </source>
</evidence>
<dbReference type="Gene3D" id="1.10.132.60">
    <property type="entry name" value="DNA polymerase family B, C-terminal domain"/>
    <property type="match status" value="1"/>
</dbReference>
<evidence type="ECO:0000256" key="3">
    <source>
        <dbReference type="ARBA" id="ARBA00005755"/>
    </source>
</evidence>
<evidence type="ECO:0000256" key="12">
    <source>
        <dbReference type="ARBA" id="ARBA00023109"/>
    </source>
</evidence>
<feature type="region of interest" description="Disordered" evidence="18">
    <location>
        <begin position="654"/>
        <end position="703"/>
    </location>
</feature>
<keyword evidence="11 17" id="KW-0239">DNA-directed DNA polymerase</keyword>
<dbReference type="GO" id="GO:0006261">
    <property type="term" value="P:DNA-templated DNA replication"/>
    <property type="evidence" value="ECO:0007669"/>
    <property type="project" value="TreeGrafter"/>
</dbReference>
<keyword evidence="6 17" id="KW-0548">Nucleotidyltransferase</keyword>
<evidence type="ECO:0000256" key="14">
    <source>
        <dbReference type="ARBA" id="ARBA00023268"/>
    </source>
</evidence>
<dbReference type="Pfam" id="PF00136">
    <property type="entry name" value="DNA_pol_B"/>
    <property type="match status" value="1"/>
</dbReference>
<keyword evidence="24" id="KW-1185">Reference proteome</keyword>
<evidence type="ECO:0000256" key="10">
    <source>
        <dbReference type="ARBA" id="ARBA00022801"/>
    </source>
</evidence>
<dbReference type="Gene3D" id="1.10.287.690">
    <property type="entry name" value="Helix hairpin bin"/>
    <property type="match status" value="1"/>
</dbReference>
<feature type="compositionally biased region" description="Low complexity" evidence="18">
    <location>
        <begin position="27"/>
        <end position="39"/>
    </location>
</feature>
<evidence type="ECO:0000256" key="13">
    <source>
        <dbReference type="ARBA" id="ARBA00023125"/>
    </source>
</evidence>
<comment type="catalytic activity">
    <reaction evidence="1">
        <text>Endonucleolytic cleavage to 5'-phosphomonoester.</text>
        <dbReference type="EC" id="3.1.26.4"/>
    </reaction>
</comment>
<dbReference type="Gene3D" id="3.30.342.10">
    <property type="entry name" value="DNA Polymerase, chain B, domain 1"/>
    <property type="match status" value="1"/>
</dbReference>
<evidence type="ECO:0000256" key="2">
    <source>
        <dbReference type="ARBA" id="ARBA00004147"/>
    </source>
</evidence>